<accession>A0AC61L3G6</accession>
<name>A0AC61L3G6_9EURY</name>
<sequence length="102" mass="11522">MKQIVKEVGELVKKEFNVEKVILFGSFASGEPSPSSDLDILVIMDTKLKPYKQSALIRMKLDEKLGVKVPIDLIVRTPQQINERLNLGDFFIKNILTNGVHL</sequence>
<gene>
    <name evidence="1" type="ORF">C4B59_07595</name>
</gene>
<evidence type="ECO:0000313" key="2">
    <source>
        <dbReference type="Proteomes" id="UP000248329"/>
    </source>
</evidence>
<comment type="caution">
    <text evidence="1">The sequence shown here is derived from an EMBL/GenBank/DDBJ whole genome shotgun (WGS) entry which is preliminary data.</text>
</comment>
<reference evidence="1" key="1">
    <citation type="submission" date="2018-01" db="EMBL/GenBank/DDBJ databases">
        <authorList>
            <person name="Krukenberg V."/>
        </authorList>
    </citation>
    <scope>NUCLEOTIDE SEQUENCE</scope>
    <source>
        <strain evidence="1">E20ANME2</strain>
    </source>
</reference>
<proteinExistence type="predicted"/>
<organism evidence="1 2">
    <name type="scientific">Candidatus Methanogaster sp</name>
    <dbReference type="NCBI Taxonomy" id="3386292"/>
    <lineage>
        <taxon>Archaea</taxon>
        <taxon>Methanobacteriati</taxon>
        <taxon>Methanobacteriota</taxon>
        <taxon>Stenosarchaea group</taxon>
        <taxon>Methanomicrobia</taxon>
        <taxon>Methanosarcinales</taxon>
        <taxon>ANME-2 cluster</taxon>
        <taxon>Candidatus Methanogasteraceae</taxon>
        <taxon>Candidatus Methanogaster</taxon>
    </lineage>
</organism>
<dbReference type="EMBL" id="PQXF01000011">
    <property type="protein sequence ID" value="PXF60843.1"/>
    <property type="molecule type" value="Genomic_DNA"/>
</dbReference>
<dbReference type="Proteomes" id="UP000248329">
    <property type="component" value="Unassembled WGS sequence"/>
</dbReference>
<protein>
    <submittedName>
        <fullName evidence="1">Uncharacterized protein</fullName>
    </submittedName>
</protein>
<evidence type="ECO:0000313" key="1">
    <source>
        <dbReference type="EMBL" id="PXF60843.1"/>
    </source>
</evidence>